<dbReference type="GO" id="GO:0009236">
    <property type="term" value="P:cobalamin biosynthetic process"/>
    <property type="evidence" value="ECO:0007669"/>
    <property type="project" value="UniProtKB-UniRule"/>
</dbReference>
<dbReference type="EC" id="2.7.1.156" evidence="14"/>
<dbReference type="GO" id="GO:0005525">
    <property type="term" value="F:GTP binding"/>
    <property type="evidence" value="ECO:0007669"/>
    <property type="project" value="UniProtKB-UniRule"/>
</dbReference>
<evidence type="ECO:0000313" key="17">
    <source>
        <dbReference type="EMBL" id="CTQ63953.1"/>
    </source>
</evidence>
<evidence type="ECO:0000256" key="11">
    <source>
        <dbReference type="ARBA" id="ARBA00022777"/>
    </source>
</evidence>
<evidence type="ECO:0000256" key="8">
    <source>
        <dbReference type="ARBA" id="ARBA00022573"/>
    </source>
</evidence>
<comment type="pathway">
    <text evidence="5 14">Cofactor biosynthesis; adenosylcobalamin biosynthesis; adenosylcobalamin from cob(II)yrinate a,c-diamide: step 6/7.</text>
</comment>
<evidence type="ECO:0000256" key="10">
    <source>
        <dbReference type="ARBA" id="ARBA00022741"/>
    </source>
</evidence>
<dbReference type="Pfam" id="PF02283">
    <property type="entry name" value="CobU"/>
    <property type="match status" value="1"/>
</dbReference>
<protein>
    <recommendedName>
        <fullName evidence="14">Bifunctional adenosylcobalamin biosynthesis protein</fullName>
        <ecNumber evidence="14">2.7.1.156</ecNumber>
        <ecNumber evidence="14">2.7.7.62</ecNumber>
    </recommendedName>
</protein>
<dbReference type="PANTHER" id="PTHR34848:SF1">
    <property type="entry name" value="BIFUNCTIONAL ADENOSYLCOBALAMIN BIOSYNTHESIS PROTEIN COBU"/>
    <property type="match status" value="1"/>
</dbReference>
<dbReference type="PIRSF" id="PIRSF006135">
    <property type="entry name" value="CobU"/>
    <property type="match status" value="1"/>
</dbReference>
<dbReference type="Proteomes" id="UP000053235">
    <property type="component" value="Unassembled WGS sequence"/>
</dbReference>
<dbReference type="GO" id="GO:0008820">
    <property type="term" value="F:cobinamide phosphate guanylyltransferase activity"/>
    <property type="evidence" value="ECO:0007669"/>
    <property type="project" value="UniProtKB-UniRule"/>
</dbReference>
<evidence type="ECO:0000313" key="18">
    <source>
        <dbReference type="Proteomes" id="UP000053235"/>
    </source>
</evidence>
<dbReference type="EMBL" id="CXWD01000001">
    <property type="protein sequence ID" value="CTQ63953.1"/>
    <property type="molecule type" value="Genomic_DNA"/>
</dbReference>
<comment type="pathway">
    <text evidence="6 14">Cofactor biosynthesis; adenosylcobalamin biosynthesis; adenosylcobalamin from cob(II)yrinate a,c-diamide: step 5/7.</text>
</comment>
<dbReference type="RefSeq" id="WP_055670152.1">
    <property type="nucleotide sequence ID" value="NZ_CXWD01000001.1"/>
</dbReference>
<dbReference type="GO" id="GO:0043752">
    <property type="term" value="F:adenosylcobinamide kinase activity"/>
    <property type="evidence" value="ECO:0007669"/>
    <property type="project" value="UniProtKB-EC"/>
</dbReference>
<evidence type="ECO:0000256" key="2">
    <source>
        <dbReference type="ARBA" id="ARBA00000711"/>
    </source>
</evidence>
<evidence type="ECO:0000256" key="6">
    <source>
        <dbReference type="ARBA" id="ARBA00005159"/>
    </source>
</evidence>
<gene>
    <name evidence="17" type="primary">cobP</name>
    <name evidence="17" type="ORF">LAX5112_00126</name>
</gene>
<comment type="catalytic activity">
    <reaction evidence="1 14">
        <text>adenosylcob(III)inamide + ATP = adenosylcob(III)inamide phosphate + ADP + H(+)</text>
        <dbReference type="Rhea" id="RHEA:15769"/>
        <dbReference type="ChEBI" id="CHEBI:2480"/>
        <dbReference type="ChEBI" id="CHEBI:15378"/>
        <dbReference type="ChEBI" id="CHEBI:30616"/>
        <dbReference type="ChEBI" id="CHEBI:58502"/>
        <dbReference type="ChEBI" id="CHEBI:456216"/>
        <dbReference type="EC" id="2.7.1.156"/>
    </reaction>
</comment>
<dbReference type="NCBIfam" id="NF004469">
    <property type="entry name" value="PRK05800.1"/>
    <property type="match status" value="1"/>
</dbReference>
<evidence type="ECO:0000256" key="13">
    <source>
        <dbReference type="ARBA" id="ARBA00023134"/>
    </source>
</evidence>
<evidence type="ECO:0000256" key="15">
    <source>
        <dbReference type="PIRSR" id="PIRSR006135-1"/>
    </source>
</evidence>
<evidence type="ECO:0000256" key="12">
    <source>
        <dbReference type="ARBA" id="ARBA00022840"/>
    </source>
</evidence>
<evidence type="ECO:0000256" key="14">
    <source>
        <dbReference type="PIRNR" id="PIRNR006135"/>
    </source>
</evidence>
<keyword evidence="8 14" id="KW-0169">Cobalamin biosynthesis</keyword>
<feature type="binding site" evidence="16">
    <location>
        <begin position="14"/>
        <end position="21"/>
    </location>
    <ligand>
        <name>GTP</name>
        <dbReference type="ChEBI" id="CHEBI:37565"/>
    </ligand>
</feature>
<evidence type="ECO:0000256" key="7">
    <source>
        <dbReference type="ARBA" id="ARBA00007490"/>
    </source>
</evidence>
<dbReference type="InterPro" id="IPR003203">
    <property type="entry name" value="CobU/CobP"/>
</dbReference>
<organism evidence="17 18">
    <name type="scientific">Roseibium alexandrii</name>
    <dbReference type="NCBI Taxonomy" id="388408"/>
    <lineage>
        <taxon>Bacteria</taxon>
        <taxon>Pseudomonadati</taxon>
        <taxon>Pseudomonadota</taxon>
        <taxon>Alphaproteobacteria</taxon>
        <taxon>Hyphomicrobiales</taxon>
        <taxon>Stappiaceae</taxon>
        <taxon>Roseibium</taxon>
    </lineage>
</organism>
<feature type="binding site" evidence="16">
    <location>
        <begin position="39"/>
        <end position="41"/>
    </location>
    <ligand>
        <name>GTP</name>
        <dbReference type="ChEBI" id="CHEBI:37565"/>
    </ligand>
</feature>
<dbReference type="Gene3D" id="3.40.50.300">
    <property type="entry name" value="P-loop containing nucleotide triphosphate hydrolases"/>
    <property type="match status" value="1"/>
</dbReference>
<dbReference type="GO" id="GO:0005524">
    <property type="term" value="F:ATP binding"/>
    <property type="evidence" value="ECO:0007669"/>
    <property type="project" value="UniProtKB-UniRule"/>
</dbReference>
<comment type="function">
    <text evidence="4 14">Catalyzes ATP-dependent phosphorylation of adenosylcobinamide and addition of GMP to adenosylcobinamide phosphate.</text>
</comment>
<comment type="catalytic activity">
    <reaction evidence="3">
        <text>adenosylcob(III)inamide + GTP = adenosylcob(III)inamide phosphate + GDP + H(+)</text>
        <dbReference type="Rhea" id="RHEA:15765"/>
        <dbReference type="ChEBI" id="CHEBI:2480"/>
        <dbReference type="ChEBI" id="CHEBI:15378"/>
        <dbReference type="ChEBI" id="CHEBI:37565"/>
        <dbReference type="ChEBI" id="CHEBI:58189"/>
        <dbReference type="ChEBI" id="CHEBI:58502"/>
        <dbReference type="EC" id="2.7.1.156"/>
    </reaction>
</comment>
<keyword evidence="9 14" id="KW-0808">Transferase</keyword>
<dbReference type="OrthoDB" id="9788370at2"/>
<comment type="similarity">
    <text evidence="7 14">Belongs to the CobU/CobP family.</text>
</comment>
<feature type="binding site" evidence="16">
    <location>
        <position position="89"/>
    </location>
    <ligand>
        <name>GTP</name>
        <dbReference type="ChEBI" id="CHEBI:37565"/>
    </ligand>
</feature>
<name>A0A0M6ZR99_9HYPH</name>
<evidence type="ECO:0000256" key="1">
    <source>
        <dbReference type="ARBA" id="ARBA00000312"/>
    </source>
</evidence>
<evidence type="ECO:0000256" key="9">
    <source>
        <dbReference type="ARBA" id="ARBA00022679"/>
    </source>
</evidence>
<keyword evidence="13 14" id="KW-0342">GTP-binding</keyword>
<dbReference type="SUPFAM" id="SSF52540">
    <property type="entry name" value="P-loop containing nucleoside triphosphate hydrolases"/>
    <property type="match status" value="1"/>
</dbReference>
<accession>A0A0M6ZR99</accession>
<feature type="binding site" evidence="16">
    <location>
        <position position="67"/>
    </location>
    <ligand>
        <name>GTP</name>
        <dbReference type="ChEBI" id="CHEBI:37565"/>
    </ligand>
</feature>
<dbReference type="UniPathway" id="UPA00148">
    <property type="reaction ID" value="UER00236"/>
</dbReference>
<evidence type="ECO:0000256" key="4">
    <source>
        <dbReference type="ARBA" id="ARBA00003889"/>
    </source>
</evidence>
<feature type="binding site" evidence="16">
    <location>
        <begin position="56"/>
        <end position="59"/>
    </location>
    <ligand>
        <name>GTP</name>
        <dbReference type="ChEBI" id="CHEBI:37565"/>
    </ligand>
</feature>
<evidence type="ECO:0000256" key="16">
    <source>
        <dbReference type="PIRSR" id="PIRSR006135-2"/>
    </source>
</evidence>
<keyword evidence="10 14" id="KW-0547">Nucleotide-binding</keyword>
<keyword evidence="18" id="KW-1185">Reference proteome</keyword>
<dbReference type="STRING" id="388408.LAX5112_00126"/>
<sequence>MTQSDHGRSTLVFGGARSGKSTFAEKLAVRCGLEKVYVATGAALDDEMADRIARHKDQRGSSWITIEEQLDLAGVLSRETAAHRVVLVDCLTLWLSNLMFSDKDMDAETARLLEAVEALAGPCVFVSNEVGMGIVPENRLSRSFRDAQGRLNQDIASVCHQVVFVAAGQPLLLKPSYQPEIGL</sequence>
<keyword evidence="12 14" id="KW-0067">ATP-binding</keyword>
<dbReference type="PANTHER" id="PTHR34848">
    <property type="match status" value="1"/>
</dbReference>
<keyword evidence="11 14" id="KW-0418">Kinase</keyword>
<dbReference type="InterPro" id="IPR027417">
    <property type="entry name" value="P-loop_NTPase"/>
</dbReference>
<dbReference type="EC" id="2.7.7.62" evidence="14"/>
<dbReference type="CDD" id="cd00544">
    <property type="entry name" value="CobU"/>
    <property type="match status" value="1"/>
</dbReference>
<evidence type="ECO:0000256" key="3">
    <source>
        <dbReference type="ARBA" id="ARBA00001522"/>
    </source>
</evidence>
<reference evidence="18" key="1">
    <citation type="submission" date="2015-07" db="EMBL/GenBank/DDBJ databases">
        <authorList>
            <person name="Rodrigo-Torres Lidia"/>
            <person name="Arahal R.David."/>
        </authorList>
    </citation>
    <scope>NUCLEOTIDE SEQUENCE [LARGE SCALE GENOMIC DNA]</scope>
    <source>
        <strain evidence="18">CECT 5112</strain>
    </source>
</reference>
<dbReference type="AlphaFoldDB" id="A0A0M6ZR99"/>
<evidence type="ECO:0000256" key="5">
    <source>
        <dbReference type="ARBA" id="ARBA00004692"/>
    </source>
</evidence>
<proteinExistence type="inferred from homology"/>
<feature type="active site" description="GMP-histidine intermediate" evidence="15">
    <location>
        <position position="55"/>
    </location>
</feature>
<comment type="catalytic activity">
    <reaction evidence="2 14">
        <text>adenosylcob(III)inamide phosphate + GTP + H(+) = adenosylcob(III)inamide-GDP + diphosphate</text>
        <dbReference type="Rhea" id="RHEA:22712"/>
        <dbReference type="ChEBI" id="CHEBI:15378"/>
        <dbReference type="ChEBI" id="CHEBI:33019"/>
        <dbReference type="ChEBI" id="CHEBI:37565"/>
        <dbReference type="ChEBI" id="CHEBI:58502"/>
        <dbReference type="ChEBI" id="CHEBI:60487"/>
        <dbReference type="EC" id="2.7.7.62"/>
    </reaction>
</comment>